<accession>A0ABS5ZHN5</accession>
<keyword evidence="2" id="KW-1185">Reference proteome</keyword>
<protein>
    <submittedName>
        <fullName evidence="1">Uncharacterized protein</fullName>
    </submittedName>
</protein>
<reference evidence="1 2" key="1">
    <citation type="submission" date="2021-04" db="EMBL/GenBank/DDBJ databases">
        <authorList>
            <person name="Pira H."/>
            <person name="Risdian C."/>
            <person name="Wink J."/>
        </authorList>
    </citation>
    <scope>NUCLEOTIDE SEQUENCE [LARGE SCALE GENOMIC DNA]</scope>
    <source>
        <strain evidence="1 2">WH53</strain>
    </source>
</reference>
<proteinExistence type="predicted"/>
<name>A0ABS5ZHN5_9GAMM</name>
<evidence type="ECO:0000313" key="2">
    <source>
        <dbReference type="Proteomes" id="UP000690515"/>
    </source>
</evidence>
<gene>
    <name evidence="1" type="ORF">KCG35_21060</name>
</gene>
<dbReference type="EMBL" id="JAGSOY010000088">
    <property type="protein sequence ID" value="MBU2713552.1"/>
    <property type="molecule type" value="Genomic_DNA"/>
</dbReference>
<evidence type="ECO:0000313" key="1">
    <source>
        <dbReference type="EMBL" id="MBU2713552.1"/>
    </source>
</evidence>
<sequence length="129" mass="14053">MAISANQARALTDDFLDAAQAIDSYLEEHFNCISRSEYECLNESFKTLMRISTFTTTVAVDLAIDSLSTPIAELNRIIQQAKEKIRTLNRVSEIIQLASALTDLAAGFVAKKPSAIASSAKNLTKLLTA</sequence>
<organism evidence="1 2">
    <name type="scientific">Zooshikella harenae</name>
    <dbReference type="NCBI Taxonomy" id="2827238"/>
    <lineage>
        <taxon>Bacteria</taxon>
        <taxon>Pseudomonadati</taxon>
        <taxon>Pseudomonadota</taxon>
        <taxon>Gammaproteobacteria</taxon>
        <taxon>Oceanospirillales</taxon>
        <taxon>Zooshikellaceae</taxon>
        <taxon>Zooshikella</taxon>
    </lineage>
</organism>
<dbReference type="Proteomes" id="UP000690515">
    <property type="component" value="Unassembled WGS sequence"/>
</dbReference>
<comment type="caution">
    <text evidence="1">The sequence shown here is derived from an EMBL/GenBank/DDBJ whole genome shotgun (WGS) entry which is preliminary data.</text>
</comment>
<dbReference type="RefSeq" id="WP_215821837.1">
    <property type="nucleotide sequence ID" value="NZ_JAGSOY010000088.1"/>
</dbReference>